<feature type="binding site" evidence="7">
    <location>
        <position position="210"/>
    </location>
    <ligand>
        <name>FMN</name>
        <dbReference type="ChEBI" id="CHEBI:58210"/>
    </ligand>
</feature>
<accession>A0A1G6DWC2</accession>
<dbReference type="GO" id="GO:0016853">
    <property type="term" value="F:isomerase activity"/>
    <property type="evidence" value="ECO:0007669"/>
    <property type="project" value="UniProtKB-KW"/>
</dbReference>
<dbReference type="InterPro" id="IPR037396">
    <property type="entry name" value="FMN_HAD"/>
</dbReference>
<evidence type="ECO:0000256" key="6">
    <source>
        <dbReference type="PIRSR" id="PIRSR000138-1"/>
    </source>
</evidence>
<dbReference type="Proteomes" id="UP000198771">
    <property type="component" value="Unassembled WGS sequence"/>
</dbReference>
<comment type="cofactor">
    <cofactor evidence="1">
        <name>FMN</name>
        <dbReference type="ChEBI" id="CHEBI:58210"/>
    </cofactor>
</comment>
<dbReference type="InterPro" id="IPR012133">
    <property type="entry name" value="Alpha-hydoxy_acid_DH_FMN"/>
</dbReference>
<evidence type="ECO:0000256" key="5">
    <source>
        <dbReference type="ARBA" id="ARBA00024042"/>
    </source>
</evidence>
<evidence type="ECO:0000313" key="10">
    <source>
        <dbReference type="Proteomes" id="UP000198771"/>
    </source>
</evidence>
<feature type="active site" description="Proton acceptor" evidence="6">
    <location>
        <position position="234"/>
    </location>
</feature>
<dbReference type="GO" id="GO:0010181">
    <property type="term" value="F:FMN binding"/>
    <property type="evidence" value="ECO:0007669"/>
    <property type="project" value="InterPro"/>
</dbReference>
<dbReference type="AlphaFoldDB" id="A0A1G6DWC2"/>
<feature type="binding site" evidence="7">
    <location>
        <position position="234"/>
    </location>
    <ligand>
        <name>glyoxylate</name>
        <dbReference type="ChEBI" id="CHEBI:36655"/>
    </ligand>
</feature>
<comment type="similarity">
    <text evidence="5">Belongs to the FMN-dependent alpha-hydroxy acid dehydrogenase family.</text>
</comment>
<evidence type="ECO:0000256" key="3">
    <source>
        <dbReference type="ARBA" id="ARBA00022643"/>
    </source>
</evidence>
<organism evidence="9 10">
    <name type="scientific">Desulfonatronum thiosulfatophilum</name>
    <dbReference type="NCBI Taxonomy" id="617002"/>
    <lineage>
        <taxon>Bacteria</taxon>
        <taxon>Pseudomonadati</taxon>
        <taxon>Thermodesulfobacteriota</taxon>
        <taxon>Desulfovibrionia</taxon>
        <taxon>Desulfovibrionales</taxon>
        <taxon>Desulfonatronaceae</taxon>
        <taxon>Desulfonatronum</taxon>
    </lineage>
</organism>
<dbReference type="PANTHER" id="PTHR10578">
    <property type="entry name" value="S -2-HYDROXY-ACID OXIDASE-RELATED"/>
    <property type="match status" value="1"/>
</dbReference>
<reference evidence="9 10" key="1">
    <citation type="submission" date="2016-10" db="EMBL/GenBank/DDBJ databases">
        <authorList>
            <person name="de Groot N.N."/>
        </authorList>
    </citation>
    <scope>NUCLEOTIDE SEQUENCE [LARGE SCALE GENOMIC DNA]</scope>
    <source>
        <strain evidence="9 10">ASO4-2</strain>
    </source>
</reference>
<feature type="binding site" evidence="7">
    <location>
        <position position="232"/>
    </location>
    <ligand>
        <name>FMN</name>
        <dbReference type="ChEBI" id="CHEBI:58210"/>
    </ligand>
</feature>
<sequence length="339" mass="35099">MKEIQVQARTLMKGFCRVCPVCDGRVCAGEVPGMGGLGTGSSFQDNVRALSEIQLNMRCLHDVSQPDLSVSILGFDLSMPVLAAPIGGVSFNMGGGMAEEEYILAKLTACVEAGTIGCTGDGVPPVIHESGFAAVKALDGRGIPFIKPWEDEELFAKLDKALDAGATVVGMDVDAAGLITLRKMGRPVSPKPVAELAEVIRRTKAKFVVKGIMTPDEAKMCVDAGAAAIVVSNHGGRVLDGTPGTARVLRGVADAVRGQITVLADGGVRSGADVLRMLALGADAVLIGRPFSVAVLGGGKDGAATYLEKIRQELTQCMVLTGTAKAGEVSPGIIRTVER</sequence>
<dbReference type="PROSITE" id="PS51349">
    <property type="entry name" value="FMN_HYDROXY_ACID_DH_2"/>
    <property type="match status" value="1"/>
</dbReference>
<evidence type="ECO:0000259" key="8">
    <source>
        <dbReference type="PROSITE" id="PS51349"/>
    </source>
</evidence>
<dbReference type="PANTHER" id="PTHR10578:SF107">
    <property type="entry name" value="2-HYDROXYACID OXIDASE 1"/>
    <property type="match status" value="1"/>
</dbReference>
<dbReference type="InterPro" id="IPR000262">
    <property type="entry name" value="FMN-dep_DH"/>
</dbReference>
<evidence type="ECO:0000313" key="9">
    <source>
        <dbReference type="EMBL" id="SDB49420.1"/>
    </source>
</evidence>
<feature type="binding site" evidence="7">
    <location>
        <position position="237"/>
    </location>
    <ligand>
        <name>glyoxylate</name>
        <dbReference type="ChEBI" id="CHEBI:36655"/>
    </ligand>
</feature>
<feature type="binding site" evidence="7">
    <location>
        <begin position="265"/>
        <end position="269"/>
    </location>
    <ligand>
        <name>FMN</name>
        <dbReference type="ChEBI" id="CHEBI:58210"/>
    </ligand>
</feature>
<name>A0A1G6DWC2_9BACT</name>
<evidence type="ECO:0000256" key="4">
    <source>
        <dbReference type="ARBA" id="ARBA00023002"/>
    </source>
</evidence>
<evidence type="ECO:0000256" key="2">
    <source>
        <dbReference type="ARBA" id="ARBA00022630"/>
    </source>
</evidence>
<keyword evidence="3 7" id="KW-0288">FMN</keyword>
<keyword evidence="4" id="KW-0560">Oxidoreductase</keyword>
<dbReference type="OrthoDB" id="9770452at2"/>
<keyword evidence="2 7" id="KW-0285">Flavoprotein</keyword>
<dbReference type="SUPFAM" id="SSF51395">
    <property type="entry name" value="FMN-linked oxidoreductases"/>
    <property type="match status" value="1"/>
</dbReference>
<dbReference type="CDD" id="cd02809">
    <property type="entry name" value="alpha_hydroxyacid_oxid_FMN"/>
    <property type="match status" value="1"/>
</dbReference>
<keyword evidence="10" id="KW-1185">Reference proteome</keyword>
<dbReference type="Pfam" id="PF01070">
    <property type="entry name" value="FMN_dh"/>
    <property type="match status" value="2"/>
</dbReference>
<dbReference type="RefSeq" id="WP_092122280.1">
    <property type="nucleotide sequence ID" value="NZ_FMXO01000014.1"/>
</dbReference>
<dbReference type="Gene3D" id="3.20.20.70">
    <property type="entry name" value="Aldolase class I"/>
    <property type="match status" value="1"/>
</dbReference>
<dbReference type="EMBL" id="FMXO01000014">
    <property type="protein sequence ID" value="SDB49420.1"/>
    <property type="molecule type" value="Genomic_DNA"/>
</dbReference>
<gene>
    <name evidence="9" type="ORF">SAMN05660653_02415</name>
</gene>
<feature type="binding site" evidence="7">
    <location>
        <begin position="288"/>
        <end position="289"/>
    </location>
    <ligand>
        <name>FMN</name>
        <dbReference type="ChEBI" id="CHEBI:58210"/>
    </ligand>
</feature>
<keyword evidence="9" id="KW-0413">Isomerase</keyword>
<evidence type="ECO:0000256" key="1">
    <source>
        <dbReference type="ARBA" id="ARBA00001917"/>
    </source>
</evidence>
<proteinExistence type="inferred from homology"/>
<dbReference type="STRING" id="617002.SAMN05660653_02415"/>
<dbReference type="PIRSF" id="PIRSF000138">
    <property type="entry name" value="Al-hdrx_acd_dh"/>
    <property type="match status" value="1"/>
</dbReference>
<protein>
    <submittedName>
        <fullName evidence="9">FMN-dependent dehydrogenase, includes L-lactate dehydrogenase and type II isopentenyl diphosphate isomerase</fullName>
    </submittedName>
</protein>
<dbReference type="InterPro" id="IPR013785">
    <property type="entry name" value="Aldolase_TIM"/>
</dbReference>
<dbReference type="GO" id="GO:0016491">
    <property type="term" value="F:oxidoreductase activity"/>
    <property type="evidence" value="ECO:0007669"/>
    <property type="project" value="UniProtKB-KW"/>
</dbReference>
<feature type="domain" description="FMN hydroxy acid dehydrogenase" evidence="8">
    <location>
        <begin position="35"/>
        <end position="339"/>
    </location>
</feature>
<evidence type="ECO:0000256" key="7">
    <source>
        <dbReference type="PIRSR" id="PIRSR000138-2"/>
    </source>
</evidence>